<dbReference type="SUPFAM" id="SSF47413">
    <property type="entry name" value="lambda repressor-like DNA-binding domains"/>
    <property type="match status" value="1"/>
</dbReference>
<dbReference type="Pfam" id="PF13560">
    <property type="entry name" value="HTH_31"/>
    <property type="match status" value="1"/>
</dbReference>
<dbReference type="Pfam" id="PF17765">
    <property type="entry name" value="MLTR_LBD"/>
    <property type="match status" value="1"/>
</dbReference>
<keyword evidence="3" id="KW-1185">Reference proteome</keyword>
<proteinExistence type="predicted"/>
<evidence type="ECO:0000313" key="2">
    <source>
        <dbReference type="EMBL" id="QTD57461.1"/>
    </source>
</evidence>
<gene>
    <name evidence="2" type="ORF">J4G78_08025</name>
</gene>
<dbReference type="Proteomes" id="UP000663923">
    <property type="component" value="Chromosome"/>
</dbReference>
<dbReference type="Gene3D" id="3.30.450.180">
    <property type="match status" value="1"/>
</dbReference>
<dbReference type="InterPro" id="IPR001387">
    <property type="entry name" value="Cro/C1-type_HTH"/>
</dbReference>
<name>A0ABX7T8M7_9SPHN</name>
<reference evidence="2 3" key="1">
    <citation type="submission" date="2021-03" db="EMBL/GenBank/DDBJ databases">
        <title>Complete genome of Parasphingorhabdus_sp.JHSY0214.</title>
        <authorList>
            <person name="Yoo J.H."/>
            <person name="Bae J.W."/>
        </authorList>
    </citation>
    <scope>NUCLEOTIDE SEQUENCE [LARGE SCALE GENOMIC DNA]</scope>
    <source>
        <strain evidence="2 3">JHSY0214</strain>
    </source>
</reference>
<sequence>MAFGFSGRRRTPGLRREEVAGRANISTTWYTWLEQGRGGPPSPRVLESLADALMLTEVEREHLFLVGIGKLPRTRSTSKDAITPRIQRFLDALTFIPAIITTPQWDIIAWNDAARAALTDYPALSKAERNVLRRMFLDPKTRAAQEDWESIARYLVATFRAATARAGEDSLAAKLISELSAKSADFAAMWSDNDVQSTGEGIKRLQHPSAGAIAFEFSSFAVDGRPDLKLVTYNPATGKDAEKMQKLYRRFKSDNS</sequence>
<dbReference type="Gene3D" id="1.10.260.40">
    <property type="entry name" value="lambda repressor-like DNA-binding domains"/>
    <property type="match status" value="1"/>
</dbReference>
<organism evidence="2 3">
    <name type="scientific">Parasphingorhabdus cellanae</name>
    <dbReference type="NCBI Taxonomy" id="2806553"/>
    <lineage>
        <taxon>Bacteria</taxon>
        <taxon>Pseudomonadati</taxon>
        <taxon>Pseudomonadota</taxon>
        <taxon>Alphaproteobacteria</taxon>
        <taxon>Sphingomonadales</taxon>
        <taxon>Sphingomonadaceae</taxon>
        <taxon>Parasphingorhabdus</taxon>
    </lineage>
</organism>
<accession>A0ABX7T8M7</accession>
<feature type="domain" description="HTH cro/C1-type" evidence="1">
    <location>
        <begin position="4"/>
        <end position="60"/>
    </location>
</feature>
<evidence type="ECO:0000259" key="1">
    <source>
        <dbReference type="SMART" id="SM00530"/>
    </source>
</evidence>
<dbReference type="SMART" id="SM00530">
    <property type="entry name" value="HTH_XRE"/>
    <property type="match status" value="1"/>
</dbReference>
<dbReference type="InterPro" id="IPR010982">
    <property type="entry name" value="Lambda_DNA-bd_dom_sf"/>
</dbReference>
<dbReference type="PANTHER" id="PTHR35010:SF2">
    <property type="entry name" value="BLL4672 PROTEIN"/>
    <property type="match status" value="1"/>
</dbReference>
<protein>
    <submittedName>
        <fullName evidence="2">Helix-turn-helix domain-containing protein</fullName>
    </submittedName>
</protein>
<dbReference type="CDD" id="cd00093">
    <property type="entry name" value="HTH_XRE"/>
    <property type="match status" value="1"/>
</dbReference>
<dbReference type="EMBL" id="CP071794">
    <property type="protein sequence ID" value="QTD57461.1"/>
    <property type="molecule type" value="Genomic_DNA"/>
</dbReference>
<dbReference type="InterPro" id="IPR041413">
    <property type="entry name" value="MLTR_LBD"/>
</dbReference>
<evidence type="ECO:0000313" key="3">
    <source>
        <dbReference type="Proteomes" id="UP000663923"/>
    </source>
</evidence>
<dbReference type="PANTHER" id="PTHR35010">
    <property type="entry name" value="BLL4672 PROTEIN-RELATED"/>
    <property type="match status" value="1"/>
</dbReference>